<evidence type="ECO:0000313" key="3">
    <source>
        <dbReference type="EMBL" id="ABM39223.1"/>
    </source>
</evidence>
<keyword evidence="1" id="KW-0175">Coiled coil</keyword>
<keyword evidence="4" id="KW-1185">Reference proteome</keyword>
<keyword evidence="2" id="KW-0472">Membrane</keyword>
<dbReference type="HOGENOM" id="CLU_1766472_0_0_4"/>
<name>A1VU95_POLNA</name>
<dbReference type="eggNOG" id="ENOG5033M45">
    <property type="taxonomic scope" value="Bacteria"/>
</dbReference>
<keyword evidence="2" id="KW-1133">Transmembrane helix</keyword>
<organism evidence="3 4">
    <name type="scientific">Polaromonas naphthalenivorans (strain CJ2)</name>
    <dbReference type="NCBI Taxonomy" id="365044"/>
    <lineage>
        <taxon>Bacteria</taxon>
        <taxon>Pseudomonadati</taxon>
        <taxon>Pseudomonadota</taxon>
        <taxon>Betaproteobacteria</taxon>
        <taxon>Burkholderiales</taxon>
        <taxon>Comamonadaceae</taxon>
        <taxon>Polaromonas</taxon>
    </lineage>
</organism>
<keyword evidence="2" id="KW-0812">Transmembrane</keyword>
<sequence length="141" mass="16028">MTPSLTIPTDNIYKFSCLFGLALILVSIFSFASNYTTTLDRKVRYSELVIGLESKAQRNKSEDDLLALNKKLREIAMENEKVLNLLLGAVIAIGSILSLYGADRWHKKIQQRDDKIVELQIEKLQIEIANLRRSNQNSSRS</sequence>
<evidence type="ECO:0000313" key="4">
    <source>
        <dbReference type="Proteomes" id="UP000000644"/>
    </source>
</evidence>
<dbReference type="AlphaFoldDB" id="A1VU95"/>
<dbReference type="Proteomes" id="UP000000644">
    <property type="component" value="Chromosome"/>
</dbReference>
<dbReference type="OrthoDB" id="8908843at2"/>
<feature type="transmembrane region" description="Helical" evidence="2">
    <location>
        <begin position="12"/>
        <end position="32"/>
    </location>
</feature>
<dbReference type="EMBL" id="CP000529">
    <property type="protein sequence ID" value="ABM39223.1"/>
    <property type="molecule type" value="Genomic_DNA"/>
</dbReference>
<reference evidence="4" key="1">
    <citation type="journal article" date="2009" name="Environ. Microbiol.">
        <title>The genome of Polaromonas naphthalenivorans strain CJ2, isolated from coal tar-contaminated sediment, reveals physiological and metabolic versatility and evolution through extensive horizontal gene transfer.</title>
        <authorList>
            <person name="Yagi J.M."/>
            <person name="Sims D."/>
            <person name="Brettin T."/>
            <person name="Bruce D."/>
            <person name="Madsen E.L."/>
        </authorList>
    </citation>
    <scope>NUCLEOTIDE SEQUENCE [LARGE SCALE GENOMIC DNA]</scope>
    <source>
        <strain evidence="4">CJ2</strain>
    </source>
</reference>
<proteinExistence type="predicted"/>
<evidence type="ECO:0000256" key="2">
    <source>
        <dbReference type="SAM" id="Phobius"/>
    </source>
</evidence>
<evidence type="ECO:0000256" key="1">
    <source>
        <dbReference type="SAM" id="Coils"/>
    </source>
</evidence>
<accession>A1VU95</accession>
<dbReference type="RefSeq" id="WP_011803289.1">
    <property type="nucleotide sequence ID" value="NC_008781.1"/>
</dbReference>
<dbReference type="KEGG" id="pna:Pnap_3927"/>
<feature type="transmembrane region" description="Helical" evidence="2">
    <location>
        <begin position="82"/>
        <end position="102"/>
    </location>
</feature>
<gene>
    <name evidence="3" type="ordered locus">Pnap_3927</name>
</gene>
<evidence type="ECO:0008006" key="5">
    <source>
        <dbReference type="Google" id="ProtNLM"/>
    </source>
</evidence>
<protein>
    <recommendedName>
        <fullName evidence="5">Transmembrane protein</fullName>
    </recommendedName>
</protein>
<feature type="coiled-coil region" evidence="1">
    <location>
        <begin position="114"/>
        <end position="141"/>
    </location>
</feature>